<dbReference type="Proteomes" id="UP001197093">
    <property type="component" value="Unassembled WGS sequence"/>
</dbReference>
<reference evidence="3" key="1">
    <citation type="submission" date="2023-02" db="EMBL/GenBank/DDBJ databases">
        <authorList>
            <person name="Palmer J.M."/>
        </authorList>
    </citation>
    <scope>NUCLEOTIDE SEQUENCE</scope>
    <source>
        <strain evidence="3">FW57</strain>
    </source>
</reference>
<dbReference type="PANTHER" id="PTHR30575:SF0">
    <property type="entry name" value="XAA-ARG DIPEPTIDASE"/>
    <property type="match status" value="1"/>
</dbReference>
<comment type="similarity">
    <text evidence="1">Belongs to the peptidase M20A family.</text>
</comment>
<evidence type="ECO:0000313" key="3">
    <source>
        <dbReference type="EMBL" id="KAG7286311.1"/>
    </source>
</evidence>
<keyword evidence="4" id="KW-1185">Reference proteome</keyword>
<proteinExistence type="inferred from homology"/>
<keyword evidence="2" id="KW-0732">Signal</keyword>
<organism evidence="3 4">
    <name type="scientific">Staphylotrichum longicolle</name>
    <dbReference type="NCBI Taxonomy" id="669026"/>
    <lineage>
        <taxon>Eukaryota</taxon>
        <taxon>Fungi</taxon>
        <taxon>Dikarya</taxon>
        <taxon>Ascomycota</taxon>
        <taxon>Pezizomycotina</taxon>
        <taxon>Sordariomycetes</taxon>
        <taxon>Sordariomycetidae</taxon>
        <taxon>Sordariales</taxon>
        <taxon>Chaetomiaceae</taxon>
        <taxon>Staphylotrichum</taxon>
    </lineage>
</organism>
<dbReference type="InterPro" id="IPR002933">
    <property type="entry name" value="Peptidase_M20"/>
</dbReference>
<sequence>MKASLLSAALALGSHVLAKQPAPANQPSLSSRIQSYSADIFPDLKAISLDIWNHPELGRSEHHAHDIIVDYFSNQRKGEWNVTAHAHGMETSWRLEFENKPKGTGCGQKLPVIGFLAEYDALPEVGHACGHNQIVLVGMTAASLVRKAVIELGIAARVVVVGTPDEEGEAGKLDLLKAGAFDGVDVWLIAHPSPGNVLSPLNSRINVLSQFRRDSHNAVVREAYDALLAVRNLANAGLPGTASSVTPVEDVGMFASNVVQGHISLGISGSTLEKVQETVGSIFDSTYPGVTYTVTADASVPGGVNLTVLGPGGHASEATKSPLVLTIETFRALTTDAQEDENLAFYLPGNTTCSALDVTFNLRSRYTADLDSVKDAVEAAVRTTSVAAILTDTVYPSLELTPVLPELFLEVTKAPELYGPDNDWTVSKVAPASTDAAYLQNAVVDPATHALLSADKVVFHPSFGICDPSKKCASNHEPAFRELAGTDYGLGRAEVVSRALAELSVKLLSDKKTMKDVTAIMKKKKNN</sequence>
<dbReference type="InterPro" id="IPR052030">
    <property type="entry name" value="Peptidase_M20/M20A_hydrolases"/>
</dbReference>
<feature type="chain" id="PRO_5041925463" description="Peptidase M20 domain-containing protein 2" evidence="2">
    <location>
        <begin position="19"/>
        <end position="527"/>
    </location>
</feature>
<evidence type="ECO:0000256" key="1">
    <source>
        <dbReference type="ARBA" id="ARBA00006247"/>
    </source>
</evidence>
<dbReference type="EMBL" id="JAHCVI010000004">
    <property type="protein sequence ID" value="KAG7286311.1"/>
    <property type="molecule type" value="Genomic_DNA"/>
</dbReference>
<evidence type="ECO:0000256" key="2">
    <source>
        <dbReference type="SAM" id="SignalP"/>
    </source>
</evidence>
<dbReference type="SUPFAM" id="SSF53187">
    <property type="entry name" value="Zn-dependent exopeptidases"/>
    <property type="match status" value="1"/>
</dbReference>
<name>A0AAD4ES04_9PEZI</name>
<evidence type="ECO:0008006" key="5">
    <source>
        <dbReference type="Google" id="ProtNLM"/>
    </source>
</evidence>
<feature type="signal peptide" evidence="2">
    <location>
        <begin position="1"/>
        <end position="18"/>
    </location>
</feature>
<dbReference type="AlphaFoldDB" id="A0AAD4ES04"/>
<accession>A0AAD4ES04</accession>
<dbReference type="Gene3D" id="3.40.630.10">
    <property type="entry name" value="Zn peptidases"/>
    <property type="match status" value="1"/>
</dbReference>
<protein>
    <recommendedName>
        <fullName evidence="5">Peptidase M20 domain-containing protein 2</fullName>
    </recommendedName>
</protein>
<dbReference type="Pfam" id="PF01546">
    <property type="entry name" value="Peptidase_M20"/>
    <property type="match status" value="1"/>
</dbReference>
<dbReference type="PANTHER" id="PTHR30575">
    <property type="entry name" value="PEPTIDASE M20"/>
    <property type="match status" value="1"/>
</dbReference>
<evidence type="ECO:0000313" key="4">
    <source>
        <dbReference type="Proteomes" id="UP001197093"/>
    </source>
</evidence>
<dbReference type="GO" id="GO:0016805">
    <property type="term" value="F:dipeptidase activity"/>
    <property type="evidence" value="ECO:0007669"/>
    <property type="project" value="TreeGrafter"/>
</dbReference>
<comment type="caution">
    <text evidence="3">The sequence shown here is derived from an EMBL/GenBank/DDBJ whole genome shotgun (WGS) entry which is preliminary data.</text>
</comment>
<gene>
    <name evidence="3" type="ORF">NEMBOFW57_008620</name>
</gene>